<feature type="transmembrane region" description="Helical" evidence="5">
    <location>
        <begin position="275"/>
        <end position="296"/>
    </location>
</feature>
<feature type="transmembrane region" description="Helical" evidence="5">
    <location>
        <begin position="148"/>
        <end position="169"/>
    </location>
</feature>
<sequence length="488" mass="55129">MDFPMFHLDWLNNRMLIAGIATLHVIINHSLAVGFIPFITWLEQKGVKKSAANEVTHQEWDQMVYKMMKVAFIITTTIGAMTGVGIWFSASLISPASIGSLIRVFYWAWFTEWIVFVTEVILIMIYFLTWKNSNSSLKAKLRHIRFGWFLSIASWITMALIVSILGFMMDPGNWNTDKSLINGFTNPIYLPQLLFRTPTAMLLGGIFGLLLATLFTKSGSEIRKIVVQAASKWILLWAPITLIGAIIYYKAIPEAMTENMSTAVGTMDFAQYYDLLKYMIVAGIGLTVIIALIGLFKTKKIKPYMVVIPVITAFAFLGFFERVREFIRKPYVIGQYMYSNLLLEDDYVVYQQDGVLKHATYTTVTEINDENKIEAGKNVFTIACSRCHTTQGVNSVVDVFERMYGVGQPLDVNSMATYIPNMHNGRNYMPPFPGTQQESEALAEYIRYVQETGESLEGAQTDGVAVNPSNSVKAVLEYKKSNKKTKDE</sequence>
<dbReference type="GO" id="GO:0046872">
    <property type="term" value="F:metal ion binding"/>
    <property type="evidence" value="ECO:0007669"/>
    <property type="project" value="UniProtKB-KW"/>
</dbReference>
<keyword evidence="5" id="KW-0812">Transmembrane</keyword>
<dbReference type="Pfam" id="PF13442">
    <property type="entry name" value="Cytochrome_CBB3"/>
    <property type="match status" value="1"/>
</dbReference>
<gene>
    <name evidence="7" type="ORF">E6C50_14295</name>
</gene>
<dbReference type="RefSeq" id="WP_136403912.1">
    <property type="nucleotide sequence ID" value="NZ_SSNZ01000008.1"/>
</dbReference>
<evidence type="ECO:0000256" key="4">
    <source>
        <dbReference type="PROSITE-ProRule" id="PRU00433"/>
    </source>
</evidence>
<protein>
    <submittedName>
        <fullName evidence="7">Cytochrome c</fullName>
    </submittedName>
</protein>
<organism evidence="7 8">
    <name type="scientific">Flavobacterium supellecticarium</name>
    <dbReference type="NCBI Taxonomy" id="2565924"/>
    <lineage>
        <taxon>Bacteria</taxon>
        <taxon>Pseudomonadati</taxon>
        <taxon>Bacteroidota</taxon>
        <taxon>Flavobacteriia</taxon>
        <taxon>Flavobacteriales</taxon>
        <taxon>Flavobacteriaceae</taxon>
        <taxon>Flavobacterium</taxon>
    </lineage>
</organism>
<proteinExistence type="predicted"/>
<keyword evidence="2 4" id="KW-0479">Metal-binding</keyword>
<dbReference type="InterPro" id="IPR036909">
    <property type="entry name" value="Cyt_c-like_dom_sf"/>
</dbReference>
<keyword evidence="5" id="KW-1133">Transmembrane helix</keyword>
<keyword evidence="3 4" id="KW-0408">Iron</keyword>
<reference evidence="7 8" key="1">
    <citation type="submission" date="2019-04" db="EMBL/GenBank/DDBJ databases">
        <title>Flavobacterium sp. nov. isolated from construction timber.</title>
        <authorList>
            <person name="Lin S.-Y."/>
            <person name="Chang C.-T."/>
            <person name="Young C.-C."/>
        </authorList>
    </citation>
    <scope>NUCLEOTIDE SEQUENCE [LARGE SCALE GENOMIC DNA]</scope>
    <source>
        <strain evidence="7 8">CC-CTC003</strain>
    </source>
</reference>
<dbReference type="Gene3D" id="1.10.760.10">
    <property type="entry name" value="Cytochrome c-like domain"/>
    <property type="match status" value="1"/>
</dbReference>
<keyword evidence="1 4" id="KW-0349">Heme</keyword>
<feature type="transmembrane region" description="Helical" evidence="5">
    <location>
        <begin position="70"/>
        <end position="93"/>
    </location>
</feature>
<dbReference type="EMBL" id="SSNZ01000008">
    <property type="protein sequence ID" value="THF48450.1"/>
    <property type="molecule type" value="Genomic_DNA"/>
</dbReference>
<dbReference type="SUPFAM" id="SSF46626">
    <property type="entry name" value="Cytochrome c"/>
    <property type="match status" value="1"/>
</dbReference>
<feature type="domain" description="Cytochrome c" evidence="6">
    <location>
        <begin position="371"/>
        <end position="450"/>
    </location>
</feature>
<accession>A0A4S3ZS29</accession>
<feature type="transmembrane region" description="Helical" evidence="5">
    <location>
        <begin position="105"/>
        <end position="128"/>
    </location>
</feature>
<evidence type="ECO:0000256" key="2">
    <source>
        <dbReference type="ARBA" id="ARBA00022723"/>
    </source>
</evidence>
<evidence type="ECO:0000313" key="8">
    <source>
        <dbReference type="Proteomes" id="UP000307507"/>
    </source>
</evidence>
<dbReference type="AlphaFoldDB" id="A0A4S3ZS29"/>
<dbReference type="PROSITE" id="PS51007">
    <property type="entry name" value="CYTC"/>
    <property type="match status" value="1"/>
</dbReference>
<evidence type="ECO:0000259" key="6">
    <source>
        <dbReference type="PROSITE" id="PS51007"/>
    </source>
</evidence>
<feature type="transmembrane region" description="Helical" evidence="5">
    <location>
        <begin position="15"/>
        <end position="39"/>
    </location>
</feature>
<feature type="transmembrane region" description="Helical" evidence="5">
    <location>
        <begin position="303"/>
        <end position="320"/>
    </location>
</feature>
<dbReference type="OrthoDB" id="9795893at2"/>
<dbReference type="Proteomes" id="UP000307507">
    <property type="component" value="Unassembled WGS sequence"/>
</dbReference>
<dbReference type="InterPro" id="IPR009056">
    <property type="entry name" value="Cyt_c-like_dom"/>
</dbReference>
<comment type="caution">
    <text evidence="7">The sequence shown here is derived from an EMBL/GenBank/DDBJ whole genome shotgun (WGS) entry which is preliminary data.</text>
</comment>
<name>A0A4S3ZS29_9FLAO</name>
<dbReference type="GO" id="GO:0020037">
    <property type="term" value="F:heme binding"/>
    <property type="evidence" value="ECO:0007669"/>
    <property type="project" value="InterPro"/>
</dbReference>
<evidence type="ECO:0000256" key="3">
    <source>
        <dbReference type="ARBA" id="ARBA00023004"/>
    </source>
</evidence>
<evidence type="ECO:0000256" key="1">
    <source>
        <dbReference type="ARBA" id="ARBA00022617"/>
    </source>
</evidence>
<evidence type="ECO:0000256" key="5">
    <source>
        <dbReference type="SAM" id="Phobius"/>
    </source>
</evidence>
<feature type="transmembrane region" description="Helical" evidence="5">
    <location>
        <begin position="189"/>
        <end position="212"/>
    </location>
</feature>
<keyword evidence="5" id="KW-0472">Membrane</keyword>
<feature type="transmembrane region" description="Helical" evidence="5">
    <location>
        <begin position="233"/>
        <end position="252"/>
    </location>
</feature>
<dbReference type="GO" id="GO:0009055">
    <property type="term" value="F:electron transfer activity"/>
    <property type="evidence" value="ECO:0007669"/>
    <property type="project" value="InterPro"/>
</dbReference>
<evidence type="ECO:0000313" key="7">
    <source>
        <dbReference type="EMBL" id="THF48450.1"/>
    </source>
</evidence>
<keyword evidence="8" id="KW-1185">Reference proteome</keyword>